<evidence type="ECO:0000256" key="6">
    <source>
        <dbReference type="ARBA" id="ARBA00022989"/>
    </source>
</evidence>
<dbReference type="GO" id="GO:0009791">
    <property type="term" value="P:post-embryonic development"/>
    <property type="evidence" value="ECO:0007669"/>
    <property type="project" value="UniProtKB-ARBA"/>
</dbReference>
<evidence type="ECO:0000256" key="1">
    <source>
        <dbReference type="ARBA" id="ARBA00004141"/>
    </source>
</evidence>
<evidence type="ECO:0000256" key="3">
    <source>
        <dbReference type="ARBA" id="ARBA00010858"/>
    </source>
</evidence>
<dbReference type="Proteomes" id="UP000030748">
    <property type="component" value="Unassembled WGS sequence"/>
</dbReference>
<comment type="subcellular location">
    <subcellularLocation>
        <location evidence="2">Lipid droplet</location>
    </subcellularLocation>
    <subcellularLocation>
        <location evidence="1">Membrane</location>
        <topology evidence="1">Multi-pass membrane protein</topology>
    </subcellularLocation>
</comment>
<evidence type="ECO:0008006" key="11">
    <source>
        <dbReference type="Google" id="ProtNLM"/>
    </source>
</evidence>
<evidence type="ECO:0000256" key="8">
    <source>
        <dbReference type="SAM" id="Phobius"/>
    </source>
</evidence>
<feature type="transmembrane region" description="Helical" evidence="8">
    <location>
        <begin position="16"/>
        <end position="35"/>
    </location>
</feature>
<evidence type="ECO:0000256" key="5">
    <source>
        <dbReference type="ARBA" id="ARBA00022692"/>
    </source>
</evidence>
<proteinExistence type="inferred from homology"/>
<dbReference type="GO" id="GO:0012511">
    <property type="term" value="C:monolayer-surrounded lipid storage body"/>
    <property type="evidence" value="ECO:0007669"/>
    <property type="project" value="InterPro"/>
</dbReference>
<accession>A0A022PY15</accession>
<protein>
    <recommendedName>
        <fullName evidence="11">Oleosin</fullName>
    </recommendedName>
</protein>
<feature type="transmembrane region" description="Helical" evidence="8">
    <location>
        <begin position="71"/>
        <end position="93"/>
    </location>
</feature>
<name>A0A022PY15_ERYGU</name>
<dbReference type="Pfam" id="PF01277">
    <property type="entry name" value="Oleosin"/>
    <property type="match status" value="1"/>
</dbReference>
<dbReference type="PANTHER" id="PTHR33203:SF24">
    <property type="entry name" value="OLEOSIN"/>
    <property type="match status" value="1"/>
</dbReference>
<gene>
    <name evidence="9" type="ORF">MIMGU_mgv1a016041mg</name>
</gene>
<dbReference type="GO" id="GO:0016020">
    <property type="term" value="C:membrane"/>
    <property type="evidence" value="ECO:0007669"/>
    <property type="project" value="UniProtKB-SubCell"/>
</dbReference>
<keyword evidence="7 8" id="KW-0472">Membrane</keyword>
<keyword evidence="5 8" id="KW-0812">Transmembrane</keyword>
<evidence type="ECO:0000256" key="4">
    <source>
        <dbReference type="ARBA" id="ARBA00022677"/>
    </source>
</evidence>
<organism evidence="9 10">
    <name type="scientific">Erythranthe guttata</name>
    <name type="common">Yellow monkey flower</name>
    <name type="synonym">Mimulus guttatus</name>
    <dbReference type="NCBI Taxonomy" id="4155"/>
    <lineage>
        <taxon>Eukaryota</taxon>
        <taxon>Viridiplantae</taxon>
        <taxon>Streptophyta</taxon>
        <taxon>Embryophyta</taxon>
        <taxon>Tracheophyta</taxon>
        <taxon>Spermatophyta</taxon>
        <taxon>Magnoliopsida</taxon>
        <taxon>eudicotyledons</taxon>
        <taxon>Gunneridae</taxon>
        <taxon>Pentapetalae</taxon>
        <taxon>asterids</taxon>
        <taxon>lamiids</taxon>
        <taxon>Lamiales</taxon>
        <taxon>Phrymaceae</taxon>
        <taxon>Erythranthe</taxon>
    </lineage>
</organism>
<dbReference type="PANTHER" id="PTHR33203">
    <property type="entry name" value="OLEOSIN"/>
    <property type="match status" value="1"/>
</dbReference>
<sequence>MSQILRDSVLINHPEAVRFLIAALIGGSLLGLAGLTLTGTMIALFIATPILVLFSPIIVPSIVALSLVTTGFMFSGGCLAATLAAVAWTYHYFTGKHLTVAEQLHCLKVKIGGRARDVKERVVDNGSQKSQLVQEK</sequence>
<feature type="transmembrane region" description="Helical" evidence="8">
    <location>
        <begin position="42"/>
        <end position="65"/>
    </location>
</feature>
<keyword evidence="4" id="KW-0551">Lipid droplet</keyword>
<dbReference type="eggNOG" id="ENOG502S0J2">
    <property type="taxonomic scope" value="Eukaryota"/>
</dbReference>
<dbReference type="AlphaFoldDB" id="A0A022PY15"/>
<reference evidence="9 10" key="1">
    <citation type="journal article" date="2013" name="Proc. Natl. Acad. Sci. U.S.A.">
        <title>Fine-scale variation in meiotic recombination in Mimulus inferred from population shotgun sequencing.</title>
        <authorList>
            <person name="Hellsten U."/>
            <person name="Wright K.M."/>
            <person name="Jenkins J."/>
            <person name="Shu S."/>
            <person name="Yuan Y."/>
            <person name="Wessler S.R."/>
            <person name="Schmutz J."/>
            <person name="Willis J.H."/>
            <person name="Rokhsar D.S."/>
        </authorList>
    </citation>
    <scope>NUCLEOTIDE SEQUENCE [LARGE SCALE GENOMIC DNA]</scope>
    <source>
        <strain evidence="10">cv. DUN x IM62</strain>
    </source>
</reference>
<dbReference type="GO" id="GO:0019915">
    <property type="term" value="P:lipid storage"/>
    <property type="evidence" value="ECO:0000318"/>
    <property type="project" value="GO_Central"/>
</dbReference>
<dbReference type="GO" id="GO:0048608">
    <property type="term" value="P:reproductive structure development"/>
    <property type="evidence" value="ECO:0007669"/>
    <property type="project" value="UniProtKB-ARBA"/>
</dbReference>
<dbReference type="InterPro" id="IPR000136">
    <property type="entry name" value="Oleosin"/>
</dbReference>
<dbReference type="EMBL" id="KI632284">
    <property type="protein sequence ID" value="EYU20399.1"/>
    <property type="molecule type" value="Genomic_DNA"/>
</dbReference>
<evidence type="ECO:0000313" key="10">
    <source>
        <dbReference type="Proteomes" id="UP000030748"/>
    </source>
</evidence>
<dbReference type="STRING" id="4155.A0A022PY15"/>
<evidence type="ECO:0000256" key="2">
    <source>
        <dbReference type="ARBA" id="ARBA00004502"/>
    </source>
</evidence>
<keyword evidence="6 8" id="KW-1133">Transmembrane helix</keyword>
<keyword evidence="10" id="KW-1185">Reference proteome</keyword>
<evidence type="ECO:0000256" key="7">
    <source>
        <dbReference type="ARBA" id="ARBA00023136"/>
    </source>
</evidence>
<comment type="similarity">
    <text evidence="3">Belongs to the oleosin family.</text>
</comment>
<evidence type="ECO:0000313" key="9">
    <source>
        <dbReference type="EMBL" id="EYU20399.1"/>
    </source>
</evidence>